<name>A0A4P2Q842_SORCE</name>
<sequence length="332" mass="33010">MARSRSSFDIDGAVATAAALVKRPKGRPARAASVTPAAPPLVSFASRPPPAPAEPDPLSPAPLSPAFEELAPSSDLMPLSSPGAGGDLGLRSALPPSAEDVDSRRGARLDLPPPASSPSFGAPASSPLFASPALGAPASSPSFGAPASSPSFGAPASFASPLSSSFASPASSPVASDAEPLGQRLGDAVRELAPGRASPRFPDLSAPAGPLARCDKVIEWLAEATSATDVFLADAAGLPIAGAIRDTEARLAASGLIASAIGSLVAALPGAPSQRFELCVGDGPFFQLVGFQVSAAVYLVGLMRPVPLTPREAQAVRIVCRHALDAAAGVVG</sequence>
<reference evidence="2 3" key="1">
    <citation type="submission" date="2015-09" db="EMBL/GenBank/DDBJ databases">
        <title>Sorangium comparison.</title>
        <authorList>
            <person name="Zaburannyi N."/>
            <person name="Bunk B."/>
            <person name="Overmann J."/>
            <person name="Mueller R."/>
        </authorList>
    </citation>
    <scope>NUCLEOTIDE SEQUENCE [LARGE SCALE GENOMIC DNA]</scope>
    <source>
        <strain evidence="2 3">So ceGT47</strain>
    </source>
</reference>
<organism evidence="2 3">
    <name type="scientific">Sorangium cellulosum</name>
    <name type="common">Polyangium cellulosum</name>
    <dbReference type="NCBI Taxonomy" id="56"/>
    <lineage>
        <taxon>Bacteria</taxon>
        <taxon>Pseudomonadati</taxon>
        <taxon>Myxococcota</taxon>
        <taxon>Polyangia</taxon>
        <taxon>Polyangiales</taxon>
        <taxon>Polyangiaceae</taxon>
        <taxon>Sorangium</taxon>
    </lineage>
</organism>
<accession>A0A4P2Q842</accession>
<gene>
    <name evidence="2" type="ORF">SOCEGT47_062830</name>
</gene>
<dbReference type="EMBL" id="CP012670">
    <property type="protein sequence ID" value="AUX25734.1"/>
    <property type="molecule type" value="Genomic_DNA"/>
</dbReference>
<evidence type="ECO:0000256" key="1">
    <source>
        <dbReference type="SAM" id="MobiDB-lite"/>
    </source>
</evidence>
<protein>
    <submittedName>
        <fullName evidence="2">Uncharacterized protein</fullName>
    </submittedName>
</protein>
<dbReference type="Proteomes" id="UP000295781">
    <property type="component" value="Chromosome"/>
</dbReference>
<feature type="compositionally biased region" description="Pro residues" evidence="1">
    <location>
        <begin position="47"/>
        <end position="63"/>
    </location>
</feature>
<feature type="region of interest" description="Disordered" evidence="1">
    <location>
        <begin position="21"/>
        <end position="124"/>
    </location>
</feature>
<proteinExistence type="predicted"/>
<evidence type="ECO:0000313" key="2">
    <source>
        <dbReference type="EMBL" id="AUX25734.1"/>
    </source>
</evidence>
<evidence type="ECO:0000313" key="3">
    <source>
        <dbReference type="Proteomes" id="UP000295781"/>
    </source>
</evidence>
<dbReference type="OrthoDB" id="5510151at2"/>
<dbReference type="AlphaFoldDB" id="A0A4P2Q842"/>
<dbReference type="RefSeq" id="WP_129352849.1">
    <property type="nucleotide sequence ID" value="NZ_CP012670.1"/>
</dbReference>